<comment type="caution">
    <text evidence="5">Lacks conserved residue(s) required for the propagation of feature annotation.</text>
</comment>
<feature type="domain" description="Ribosomal RNA adenine methylase transferase N-terminal" evidence="6">
    <location>
        <begin position="21"/>
        <end position="181"/>
    </location>
</feature>
<evidence type="ECO:0000256" key="3">
    <source>
        <dbReference type="ARBA" id="ARBA00022691"/>
    </source>
</evidence>
<feature type="binding site" evidence="5">
    <location>
        <position position="40"/>
    </location>
    <ligand>
        <name>S-adenosyl-L-methionine</name>
        <dbReference type="ChEBI" id="CHEBI:59789"/>
    </ligand>
</feature>
<dbReference type="Gene3D" id="1.10.8.100">
    <property type="entry name" value="Ribosomal RNA adenine dimethylase-like, domain 2"/>
    <property type="match status" value="1"/>
</dbReference>
<dbReference type="InterPro" id="IPR029063">
    <property type="entry name" value="SAM-dependent_MTases_sf"/>
</dbReference>
<feature type="binding site" evidence="5">
    <location>
        <position position="84"/>
    </location>
    <ligand>
        <name>S-adenosyl-L-methionine</name>
        <dbReference type="ChEBI" id="CHEBI:59789"/>
    </ligand>
</feature>
<sequence>MPTYRGGRHEHGQNFFTDHTIIDQIVDLVAVSTGPIIEIGPGRGALTFPLQQLARPLTAIEIDARNASWLQQRSNGNTTVIHDDFLQWHMPTTEHTVVGKVPFHLTTAILRRVLHAADWTHAVLLVQWEVARRRAGIGGATMMTAQWWPWVDFRLQTRVPATAFTPRPNVDGGLLAMSRRPEPLVDANDQSTYRRFVHTVFTGKGHGLEAIVNRRIPPGRRQRIKRWMADEGIHPRALPKDLTAPQWAKLFRTALDHGWSAGPARK</sequence>
<dbReference type="NCBIfam" id="NF000499">
    <property type="entry name" value="Erm23S_rRNA_broad"/>
    <property type="match status" value="1"/>
</dbReference>
<dbReference type="Proteomes" id="UP000078292">
    <property type="component" value="Unassembled WGS sequence"/>
</dbReference>
<protein>
    <submittedName>
        <fullName evidence="7">23S ribosomal RNA methyltransferase Erm</fullName>
    </submittedName>
</protein>
<evidence type="ECO:0000313" key="8">
    <source>
        <dbReference type="Proteomes" id="UP000078292"/>
    </source>
</evidence>
<comment type="caution">
    <text evidence="7">The sequence shown here is derived from an EMBL/GenBank/DDBJ whole genome shotgun (WGS) entry which is preliminary data.</text>
</comment>
<feature type="binding site" evidence="5">
    <location>
        <position position="61"/>
    </location>
    <ligand>
        <name>S-adenosyl-L-methionine</name>
        <dbReference type="ChEBI" id="CHEBI:59789"/>
    </ligand>
</feature>
<evidence type="ECO:0000256" key="5">
    <source>
        <dbReference type="PROSITE-ProRule" id="PRU01026"/>
    </source>
</evidence>
<keyword evidence="4 5" id="KW-0694">RNA-binding</keyword>
<dbReference type="GO" id="GO:0003723">
    <property type="term" value="F:RNA binding"/>
    <property type="evidence" value="ECO:0007669"/>
    <property type="project" value="UniProtKB-UniRule"/>
</dbReference>
<dbReference type="OrthoDB" id="3616874at2"/>
<dbReference type="AlphaFoldDB" id="A0A1B7LZ25"/>
<gene>
    <name evidence="7" type="ORF">A6F49_12005</name>
</gene>
<evidence type="ECO:0000256" key="1">
    <source>
        <dbReference type="ARBA" id="ARBA00022603"/>
    </source>
</evidence>
<dbReference type="Gene3D" id="3.40.50.150">
    <property type="entry name" value="Vaccinia Virus protein VP39"/>
    <property type="match status" value="1"/>
</dbReference>
<dbReference type="CDD" id="cd02440">
    <property type="entry name" value="AdoMet_MTases"/>
    <property type="match status" value="1"/>
</dbReference>
<organism evidence="7 8">
    <name type="scientific">Enteractinococcus helveticum</name>
    <dbReference type="NCBI Taxonomy" id="1837282"/>
    <lineage>
        <taxon>Bacteria</taxon>
        <taxon>Bacillati</taxon>
        <taxon>Actinomycetota</taxon>
        <taxon>Actinomycetes</taxon>
        <taxon>Micrococcales</taxon>
        <taxon>Micrococcaceae</taxon>
    </lineage>
</organism>
<dbReference type="InterPro" id="IPR020598">
    <property type="entry name" value="rRNA_Ade_methylase_Trfase_N"/>
</dbReference>
<dbReference type="InterPro" id="IPR020596">
    <property type="entry name" value="rRNA_Ade_Mease_Trfase_CS"/>
</dbReference>
<name>A0A1B7LZ25_9MICC</name>
<dbReference type="Pfam" id="PF00398">
    <property type="entry name" value="RrnaAD"/>
    <property type="match status" value="1"/>
</dbReference>
<dbReference type="InterPro" id="IPR001737">
    <property type="entry name" value="KsgA/Erm"/>
</dbReference>
<keyword evidence="8" id="KW-1185">Reference proteome</keyword>
<dbReference type="PANTHER" id="PTHR11727">
    <property type="entry name" value="DIMETHYLADENOSINE TRANSFERASE"/>
    <property type="match status" value="1"/>
</dbReference>
<dbReference type="SMART" id="SM00650">
    <property type="entry name" value="rADc"/>
    <property type="match status" value="1"/>
</dbReference>
<dbReference type="SUPFAM" id="SSF53335">
    <property type="entry name" value="S-adenosyl-L-methionine-dependent methyltransferases"/>
    <property type="match status" value="1"/>
</dbReference>
<proteinExistence type="inferred from homology"/>
<reference evidence="7 8" key="1">
    <citation type="submission" date="2016-04" db="EMBL/GenBank/DDBJ databases">
        <title>First whole genome shotgun sequence of the bacterium Enteractinococcus sp. strain UASWS1574.</title>
        <authorList>
            <person name="Crovadore J."/>
            <person name="Chablais R."/>
            <person name="Lefort F."/>
        </authorList>
    </citation>
    <scope>NUCLEOTIDE SEQUENCE [LARGE SCALE GENOMIC DNA]</scope>
    <source>
        <strain evidence="7 8">UASWS1574</strain>
    </source>
</reference>
<keyword evidence="2 5" id="KW-0808">Transferase</keyword>
<dbReference type="STRING" id="1837282.A6F49_12005"/>
<dbReference type="PROSITE" id="PS01131">
    <property type="entry name" value="RRNA_A_DIMETH"/>
    <property type="match status" value="1"/>
</dbReference>
<dbReference type="PROSITE" id="PS51689">
    <property type="entry name" value="SAM_RNA_A_N6_MT"/>
    <property type="match status" value="1"/>
</dbReference>
<evidence type="ECO:0000313" key="7">
    <source>
        <dbReference type="EMBL" id="OAV60659.1"/>
    </source>
</evidence>
<dbReference type="InterPro" id="IPR023165">
    <property type="entry name" value="rRNA_Ade_diMease-like_C"/>
</dbReference>
<dbReference type="GO" id="GO:0005829">
    <property type="term" value="C:cytosol"/>
    <property type="evidence" value="ECO:0007669"/>
    <property type="project" value="TreeGrafter"/>
</dbReference>
<dbReference type="PANTHER" id="PTHR11727:SF7">
    <property type="entry name" value="DIMETHYLADENOSINE TRANSFERASE-RELATED"/>
    <property type="match status" value="1"/>
</dbReference>
<comment type="similarity">
    <text evidence="5">Belongs to the class I-like SAM-binding methyltransferase superfamily. rRNA adenine N(6)-methyltransferase family.</text>
</comment>
<dbReference type="RefSeq" id="WP_043058190.1">
    <property type="nucleotide sequence ID" value="NZ_LXEY01000019.1"/>
</dbReference>
<evidence type="ECO:0000259" key="6">
    <source>
        <dbReference type="SMART" id="SM00650"/>
    </source>
</evidence>
<evidence type="ECO:0000256" key="4">
    <source>
        <dbReference type="ARBA" id="ARBA00022884"/>
    </source>
</evidence>
<keyword evidence="1 5" id="KW-0489">Methyltransferase</keyword>
<dbReference type="GO" id="GO:0000179">
    <property type="term" value="F:rRNA (adenine-N6,N6-)-dimethyltransferase activity"/>
    <property type="evidence" value="ECO:0007669"/>
    <property type="project" value="UniProtKB-UniRule"/>
</dbReference>
<feature type="binding site" evidence="5">
    <location>
        <position position="14"/>
    </location>
    <ligand>
        <name>S-adenosyl-L-methionine</name>
        <dbReference type="ChEBI" id="CHEBI:59789"/>
    </ligand>
</feature>
<accession>A0A1B7LZ25</accession>
<keyword evidence="3 5" id="KW-0949">S-adenosyl-L-methionine</keyword>
<dbReference type="EMBL" id="LXEY01000019">
    <property type="protein sequence ID" value="OAV60659.1"/>
    <property type="molecule type" value="Genomic_DNA"/>
</dbReference>
<evidence type="ECO:0000256" key="2">
    <source>
        <dbReference type="ARBA" id="ARBA00022679"/>
    </source>
</evidence>